<accession>A0A0F3GI41</accession>
<dbReference type="AlphaFoldDB" id="A0A0F3GI41"/>
<gene>
    <name evidence="2" type="ORF">MBAV_006186</name>
</gene>
<dbReference type="InterPro" id="IPR032693">
    <property type="entry name" value="YtkA-like_dom"/>
</dbReference>
<dbReference type="Pfam" id="PF13115">
    <property type="entry name" value="YtkA"/>
    <property type="match status" value="1"/>
</dbReference>
<comment type="caution">
    <text evidence="2">The sequence shown here is derived from an EMBL/GenBank/DDBJ whole genome shotgun (WGS) entry which is preliminary data.</text>
</comment>
<protein>
    <recommendedName>
        <fullName evidence="1">YtkA-like domain-containing protein</fullName>
    </recommendedName>
</protein>
<evidence type="ECO:0000313" key="3">
    <source>
        <dbReference type="Proteomes" id="UP000033423"/>
    </source>
</evidence>
<feature type="domain" description="YtkA-like" evidence="1">
    <location>
        <begin position="27"/>
        <end position="111"/>
    </location>
</feature>
<evidence type="ECO:0000313" key="2">
    <source>
        <dbReference type="EMBL" id="KJU81624.1"/>
    </source>
</evidence>
<proteinExistence type="predicted"/>
<sequence>MKKVVLGVVLMFLLTGVGFAKGLEVEKKAGDYAIKITMDNNPPIVGDNNIAIEVKDATGKAVADAKVLVDYGMPAMPGMPAMNYKTDAKHDGTAYKGVLTLSMAGSWNIVVKVSHNHKKVKAKINVDAK</sequence>
<dbReference type="Proteomes" id="UP000033423">
    <property type="component" value="Unassembled WGS sequence"/>
</dbReference>
<reference evidence="2 3" key="1">
    <citation type="submission" date="2015-02" db="EMBL/GenBank/DDBJ databases">
        <title>Single-cell genomics of uncultivated deep-branching MTB reveals a conserved set of magnetosome genes.</title>
        <authorList>
            <person name="Kolinko S."/>
            <person name="Richter M."/>
            <person name="Glockner F.O."/>
            <person name="Brachmann A."/>
            <person name="Schuler D."/>
        </authorList>
    </citation>
    <scope>NUCLEOTIDE SEQUENCE [LARGE SCALE GENOMIC DNA]</scope>
    <source>
        <strain evidence="2">TM-1</strain>
    </source>
</reference>
<evidence type="ECO:0000259" key="1">
    <source>
        <dbReference type="Pfam" id="PF13115"/>
    </source>
</evidence>
<organism evidence="2 3">
    <name type="scientific">Candidatus Magnetobacterium bavaricum</name>
    <dbReference type="NCBI Taxonomy" id="29290"/>
    <lineage>
        <taxon>Bacteria</taxon>
        <taxon>Pseudomonadati</taxon>
        <taxon>Nitrospirota</taxon>
        <taxon>Thermodesulfovibrionia</taxon>
        <taxon>Thermodesulfovibrionales</taxon>
        <taxon>Candidatus Magnetobacteriaceae</taxon>
        <taxon>Candidatus Magnetobacterium</taxon>
    </lineage>
</organism>
<keyword evidence="3" id="KW-1185">Reference proteome</keyword>
<dbReference type="EMBL" id="LACI01002626">
    <property type="protein sequence ID" value="KJU81624.1"/>
    <property type="molecule type" value="Genomic_DNA"/>
</dbReference>
<name>A0A0F3GI41_9BACT</name>